<dbReference type="EMBL" id="LXQA010003884">
    <property type="protein sequence ID" value="MCH82580.1"/>
    <property type="molecule type" value="Genomic_DNA"/>
</dbReference>
<proteinExistence type="predicted"/>
<gene>
    <name evidence="2" type="ORF">A2U01_0003390</name>
</gene>
<organism evidence="2 3">
    <name type="scientific">Trifolium medium</name>
    <dbReference type="NCBI Taxonomy" id="97028"/>
    <lineage>
        <taxon>Eukaryota</taxon>
        <taxon>Viridiplantae</taxon>
        <taxon>Streptophyta</taxon>
        <taxon>Embryophyta</taxon>
        <taxon>Tracheophyta</taxon>
        <taxon>Spermatophyta</taxon>
        <taxon>Magnoliopsida</taxon>
        <taxon>eudicotyledons</taxon>
        <taxon>Gunneridae</taxon>
        <taxon>Pentapetalae</taxon>
        <taxon>rosids</taxon>
        <taxon>fabids</taxon>
        <taxon>Fabales</taxon>
        <taxon>Fabaceae</taxon>
        <taxon>Papilionoideae</taxon>
        <taxon>50 kb inversion clade</taxon>
        <taxon>NPAAA clade</taxon>
        <taxon>Hologalegina</taxon>
        <taxon>IRL clade</taxon>
        <taxon>Trifolieae</taxon>
        <taxon>Trifolium</taxon>
    </lineage>
</organism>
<sequence length="87" mass="9652">MGLPQQLSLVVNPIKVPFYIMLDRGKMMLDLEIIPVAKIAICEFCSIVSVTIVVGTLNLARMFFSKNFLTFSAVIFAKGSTSIHLMK</sequence>
<protein>
    <submittedName>
        <fullName evidence="2">Uncharacterized protein</fullName>
    </submittedName>
</protein>
<keyword evidence="3" id="KW-1185">Reference proteome</keyword>
<dbReference type="AlphaFoldDB" id="A0A392M5B9"/>
<keyword evidence="1" id="KW-0812">Transmembrane</keyword>
<evidence type="ECO:0000256" key="1">
    <source>
        <dbReference type="SAM" id="Phobius"/>
    </source>
</evidence>
<name>A0A392M5B9_9FABA</name>
<dbReference type="Proteomes" id="UP000265520">
    <property type="component" value="Unassembled WGS sequence"/>
</dbReference>
<reference evidence="2 3" key="1">
    <citation type="journal article" date="2018" name="Front. Plant Sci.">
        <title>Red Clover (Trifolium pratense) and Zigzag Clover (T. medium) - A Picture of Genomic Similarities and Differences.</title>
        <authorList>
            <person name="Dluhosova J."/>
            <person name="Istvanek J."/>
            <person name="Nedelnik J."/>
            <person name="Repkova J."/>
        </authorList>
    </citation>
    <scope>NUCLEOTIDE SEQUENCE [LARGE SCALE GENOMIC DNA]</scope>
    <source>
        <strain evidence="3">cv. 10/8</strain>
        <tissue evidence="2">Leaf</tissue>
    </source>
</reference>
<keyword evidence="1" id="KW-0472">Membrane</keyword>
<feature type="transmembrane region" description="Helical" evidence="1">
    <location>
        <begin position="33"/>
        <end position="56"/>
    </location>
</feature>
<comment type="caution">
    <text evidence="2">The sequence shown here is derived from an EMBL/GenBank/DDBJ whole genome shotgun (WGS) entry which is preliminary data.</text>
</comment>
<evidence type="ECO:0000313" key="3">
    <source>
        <dbReference type="Proteomes" id="UP000265520"/>
    </source>
</evidence>
<accession>A0A392M5B9</accession>
<evidence type="ECO:0000313" key="2">
    <source>
        <dbReference type="EMBL" id="MCH82580.1"/>
    </source>
</evidence>
<keyword evidence="1" id="KW-1133">Transmembrane helix</keyword>